<dbReference type="GO" id="GO:0003723">
    <property type="term" value="F:RNA binding"/>
    <property type="evidence" value="ECO:0007669"/>
    <property type="project" value="InterPro"/>
</dbReference>
<dbReference type="WBParaSite" id="PDA_v2.g16311.t1">
    <property type="protein sequence ID" value="PDA_v2.g16311.t1"/>
    <property type="gene ID" value="PDA_v2.g16311"/>
</dbReference>
<dbReference type="SUPFAM" id="SSF54928">
    <property type="entry name" value="RNA-binding domain, RBD"/>
    <property type="match status" value="1"/>
</dbReference>
<dbReference type="Gene3D" id="3.30.70.330">
    <property type="match status" value="1"/>
</dbReference>
<proteinExistence type="predicted"/>
<organism evidence="2 3">
    <name type="scientific">Panagrolaimus davidi</name>
    <dbReference type="NCBI Taxonomy" id="227884"/>
    <lineage>
        <taxon>Eukaryota</taxon>
        <taxon>Metazoa</taxon>
        <taxon>Ecdysozoa</taxon>
        <taxon>Nematoda</taxon>
        <taxon>Chromadorea</taxon>
        <taxon>Rhabditida</taxon>
        <taxon>Tylenchina</taxon>
        <taxon>Panagrolaimomorpha</taxon>
        <taxon>Panagrolaimoidea</taxon>
        <taxon>Panagrolaimidae</taxon>
        <taxon>Panagrolaimus</taxon>
    </lineage>
</organism>
<evidence type="ECO:0000313" key="2">
    <source>
        <dbReference type="Proteomes" id="UP000887578"/>
    </source>
</evidence>
<dbReference type="Pfam" id="PF00076">
    <property type="entry name" value="RRM_1"/>
    <property type="match status" value="1"/>
</dbReference>
<dbReference type="InterPro" id="IPR000504">
    <property type="entry name" value="RRM_dom"/>
</dbReference>
<accession>A0A914PDR6</accession>
<sequence length="84" mass="9937">MVYPEEVDDFLKDEVKEECQKHGPVKDITIVQVGGEIRIFVRYEKMEDATKARGIFDKRFFNGRFKIEATYYDEELLNHQGYLG</sequence>
<dbReference type="AlphaFoldDB" id="A0A914PDR6"/>
<dbReference type="GO" id="GO:0045292">
    <property type="term" value="P:mRNA cis splicing, via spliceosome"/>
    <property type="evidence" value="ECO:0007669"/>
    <property type="project" value="InterPro"/>
</dbReference>
<evidence type="ECO:0000259" key="1">
    <source>
        <dbReference type="Pfam" id="PF00076"/>
    </source>
</evidence>
<name>A0A914PDR6_9BILA</name>
<dbReference type="InterPro" id="IPR035979">
    <property type="entry name" value="RBD_domain_sf"/>
</dbReference>
<feature type="domain" description="RRM" evidence="1">
    <location>
        <begin position="12"/>
        <end position="64"/>
    </location>
</feature>
<protein>
    <submittedName>
        <fullName evidence="3">RRM domain-containing protein</fullName>
    </submittedName>
</protein>
<dbReference type="GO" id="GO:0071011">
    <property type="term" value="C:precatalytic spliceosome"/>
    <property type="evidence" value="ECO:0007669"/>
    <property type="project" value="TreeGrafter"/>
</dbReference>
<reference evidence="3" key="1">
    <citation type="submission" date="2022-11" db="UniProtKB">
        <authorList>
            <consortium name="WormBaseParasite"/>
        </authorList>
    </citation>
    <scope>IDENTIFICATION</scope>
</reference>
<dbReference type="PANTHER" id="PTHR13288">
    <property type="entry name" value="SPLICING FACTOR 45 SPF45"/>
    <property type="match status" value="1"/>
</dbReference>
<dbReference type="Proteomes" id="UP000887578">
    <property type="component" value="Unplaced"/>
</dbReference>
<dbReference type="InterPro" id="IPR012677">
    <property type="entry name" value="Nucleotide-bd_a/b_plait_sf"/>
</dbReference>
<evidence type="ECO:0000313" key="3">
    <source>
        <dbReference type="WBParaSite" id="PDA_v2.g16311.t1"/>
    </source>
</evidence>
<dbReference type="InterPro" id="IPR040052">
    <property type="entry name" value="RBM17"/>
</dbReference>
<dbReference type="PANTHER" id="PTHR13288:SF8">
    <property type="entry name" value="SPLICING FACTOR 45"/>
    <property type="match status" value="1"/>
</dbReference>
<keyword evidence="2" id="KW-1185">Reference proteome</keyword>